<dbReference type="InterPro" id="IPR011010">
    <property type="entry name" value="DNA_brk_join_enz"/>
</dbReference>
<dbReference type="Gene3D" id="1.10.443.10">
    <property type="entry name" value="Intergrase catalytic core"/>
    <property type="match status" value="1"/>
</dbReference>
<dbReference type="EMBL" id="JANCLL010000023">
    <property type="protein sequence ID" value="MDD1945900.1"/>
    <property type="molecule type" value="Genomic_DNA"/>
</dbReference>
<sequence length="418" mass="48002">MINLANRSASTKRVYLEYKVIKFARGQLARYMLVAEKTFIPVVSASVYEVSYSLGSRRFKSSIRTIFYHLAFLFTWAGKNGVDIEVMLLEGRGIDFKNVRSFARWLETVILPSQGGDQISRYVTKVLHSCSAFALWFVENFTPLVSYQVDSNVNYVKLIESHKQVWSEVMAGGNADAIAQDLTDDELQLIEKLLKARLDNATRKRGLQLRNYILWRLMLRFGLRIGEALALRLEDINLTGDYPSLEIVRIEERGANYVDPRTPNNPLVKTYGRLLYFGPGDEDVIGYIEEYVSTYRVKANGKRLGFTVFLDHDFLFVSHGSSNMGRPLSCSSANKISKDIRLECVDKFHWHVVRHAVFNRLYEAASSLENNATEIDHIVYMGGWRSPNSLRCYAKRAIRDLTRNRLIQMNKEGIIDEY</sequence>
<evidence type="ECO:0000313" key="4">
    <source>
        <dbReference type="Proteomes" id="UP001150614"/>
    </source>
</evidence>
<proteinExistence type="predicted"/>
<dbReference type="InterPro" id="IPR013762">
    <property type="entry name" value="Integrase-like_cat_sf"/>
</dbReference>
<accession>A0ABT5RJR5</accession>
<evidence type="ECO:0000256" key="1">
    <source>
        <dbReference type="ARBA" id="ARBA00023172"/>
    </source>
</evidence>
<evidence type="ECO:0000259" key="2">
    <source>
        <dbReference type="PROSITE" id="PS51898"/>
    </source>
</evidence>
<dbReference type="Proteomes" id="UP001150614">
    <property type="component" value="Unassembled WGS sequence"/>
</dbReference>
<dbReference type="PROSITE" id="PS51898">
    <property type="entry name" value="TYR_RECOMBINASE"/>
    <property type="match status" value="1"/>
</dbReference>
<dbReference type="RefSeq" id="WP_181642807.1">
    <property type="nucleotide sequence ID" value="NZ_JANCLL010000023.1"/>
</dbReference>
<evidence type="ECO:0000313" key="3">
    <source>
        <dbReference type="EMBL" id="MDD1945900.1"/>
    </source>
</evidence>
<dbReference type="SUPFAM" id="SSF56349">
    <property type="entry name" value="DNA breaking-rejoining enzymes"/>
    <property type="match status" value="1"/>
</dbReference>
<protein>
    <submittedName>
        <fullName evidence="3">Site-specific integrase</fullName>
    </submittedName>
</protein>
<reference evidence="3" key="1">
    <citation type="submission" date="2022-07" db="EMBL/GenBank/DDBJ databases">
        <title>Draft genome of Pseudomonas carnis strain LP isolated from cheese.</title>
        <authorList>
            <person name="Wolfe B.E."/>
        </authorList>
    </citation>
    <scope>NUCLEOTIDE SEQUENCE</scope>
    <source>
        <strain evidence="3">LP</strain>
    </source>
</reference>
<feature type="domain" description="Tyr recombinase" evidence="2">
    <location>
        <begin position="177"/>
        <end position="406"/>
    </location>
</feature>
<dbReference type="CDD" id="cd00397">
    <property type="entry name" value="DNA_BRE_C"/>
    <property type="match status" value="1"/>
</dbReference>
<keyword evidence="4" id="KW-1185">Reference proteome</keyword>
<name>A0ABT5RJR5_9PSED</name>
<organism evidence="3 4">
    <name type="scientific">Pseudomonas carnis</name>
    <dbReference type="NCBI Taxonomy" id="2487355"/>
    <lineage>
        <taxon>Bacteria</taxon>
        <taxon>Pseudomonadati</taxon>
        <taxon>Pseudomonadota</taxon>
        <taxon>Gammaproteobacteria</taxon>
        <taxon>Pseudomonadales</taxon>
        <taxon>Pseudomonadaceae</taxon>
        <taxon>Pseudomonas</taxon>
    </lineage>
</organism>
<keyword evidence="1" id="KW-0233">DNA recombination</keyword>
<gene>
    <name evidence="3" type="ORF">NMG11_18930</name>
</gene>
<dbReference type="InterPro" id="IPR002104">
    <property type="entry name" value="Integrase_catalytic"/>
</dbReference>
<comment type="caution">
    <text evidence="3">The sequence shown here is derived from an EMBL/GenBank/DDBJ whole genome shotgun (WGS) entry which is preliminary data.</text>
</comment>